<accession>A0AAD7EC26</accession>
<dbReference type="Proteomes" id="UP001218218">
    <property type="component" value="Unassembled WGS sequence"/>
</dbReference>
<organism evidence="2 3">
    <name type="scientific">Mycena albidolilacea</name>
    <dbReference type="NCBI Taxonomy" id="1033008"/>
    <lineage>
        <taxon>Eukaryota</taxon>
        <taxon>Fungi</taxon>
        <taxon>Dikarya</taxon>
        <taxon>Basidiomycota</taxon>
        <taxon>Agaricomycotina</taxon>
        <taxon>Agaricomycetes</taxon>
        <taxon>Agaricomycetidae</taxon>
        <taxon>Agaricales</taxon>
        <taxon>Marasmiineae</taxon>
        <taxon>Mycenaceae</taxon>
        <taxon>Mycena</taxon>
    </lineage>
</organism>
<keyword evidence="3" id="KW-1185">Reference proteome</keyword>
<name>A0AAD7EC26_9AGAR</name>
<feature type="non-terminal residue" evidence="2">
    <location>
        <position position="1"/>
    </location>
</feature>
<protein>
    <submittedName>
        <fullName evidence="2">Uncharacterized protein</fullName>
    </submittedName>
</protein>
<evidence type="ECO:0000256" key="1">
    <source>
        <dbReference type="SAM" id="MobiDB-lite"/>
    </source>
</evidence>
<feature type="non-terminal residue" evidence="2">
    <location>
        <position position="231"/>
    </location>
</feature>
<dbReference type="AlphaFoldDB" id="A0AAD7EC26"/>
<feature type="compositionally biased region" description="Polar residues" evidence="1">
    <location>
        <begin position="101"/>
        <end position="110"/>
    </location>
</feature>
<proteinExistence type="predicted"/>
<evidence type="ECO:0000313" key="2">
    <source>
        <dbReference type="EMBL" id="KAJ7310755.1"/>
    </source>
</evidence>
<evidence type="ECO:0000313" key="3">
    <source>
        <dbReference type="Proteomes" id="UP001218218"/>
    </source>
</evidence>
<gene>
    <name evidence="2" type="ORF">DFH08DRAFT_655757</name>
</gene>
<reference evidence="2" key="1">
    <citation type="submission" date="2023-03" db="EMBL/GenBank/DDBJ databases">
        <title>Massive genome expansion in bonnet fungi (Mycena s.s.) driven by repeated elements and novel gene families across ecological guilds.</title>
        <authorList>
            <consortium name="Lawrence Berkeley National Laboratory"/>
            <person name="Harder C.B."/>
            <person name="Miyauchi S."/>
            <person name="Viragh M."/>
            <person name="Kuo A."/>
            <person name="Thoen E."/>
            <person name="Andreopoulos B."/>
            <person name="Lu D."/>
            <person name="Skrede I."/>
            <person name="Drula E."/>
            <person name="Henrissat B."/>
            <person name="Morin E."/>
            <person name="Kohler A."/>
            <person name="Barry K."/>
            <person name="LaButti K."/>
            <person name="Morin E."/>
            <person name="Salamov A."/>
            <person name="Lipzen A."/>
            <person name="Mereny Z."/>
            <person name="Hegedus B."/>
            <person name="Baldrian P."/>
            <person name="Stursova M."/>
            <person name="Weitz H."/>
            <person name="Taylor A."/>
            <person name="Grigoriev I.V."/>
            <person name="Nagy L.G."/>
            <person name="Martin F."/>
            <person name="Kauserud H."/>
        </authorList>
    </citation>
    <scope>NUCLEOTIDE SEQUENCE</scope>
    <source>
        <strain evidence="2">CBHHK002</strain>
    </source>
</reference>
<dbReference type="EMBL" id="JARIHO010000077">
    <property type="protein sequence ID" value="KAJ7310755.1"/>
    <property type="molecule type" value="Genomic_DNA"/>
</dbReference>
<sequence length="231" mass="25649">EQLENLRGAYQILKRNVIRTLCTQRGAEMQLNRQIDEVLHFSAAVQLVHLPLSLSEKILQHRNIVPGVELATVEQSLTAMVDALTEARHLSSDPPTGPTLVVTSRSSSGGQPRVDIDPHILSEALDLRGPSHLEEVFHVSARTIRRRALEYGLVEPGLPVYTDTLHADGTVLRTYTSTSVPVSTISDADLDSLLASILQTFPNFGRWMLKGRLRVLGHRVPRERIAASYLR</sequence>
<feature type="region of interest" description="Disordered" evidence="1">
    <location>
        <begin position="89"/>
        <end position="113"/>
    </location>
</feature>
<comment type="caution">
    <text evidence="2">The sequence shown here is derived from an EMBL/GenBank/DDBJ whole genome shotgun (WGS) entry which is preliminary data.</text>
</comment>